<evidence type="ECO:0000313" key="2">
    <source>
        <dbReference type="Proteomes" id="UP001145114"/>
    </source>
</evidence>
<name>A0ACC1HIR8_9FUNG</name>
<dbReference type="Proteomes" id="UP001145114">
    <property type="component" value="Unassembled WGS sequence"/>
</dbReference>
<sequence>MSFALSRISAGVRPHQARVAASSTAVAAHAFVGYRTRLSLCAASQASLVIKGRPAVHAWQQVGRGARFVSGTKTTNTEHGSVKRSPQIRRETWLARWRSVPKGLRRTLVAVAVTSALLWLMCDDIEALDWFEPAGQLSLAHDDVNGGDDKMIYKGYPVIDYQPSGHMKQRLVVLGTGWGSVSVIKGLDKSTYDVCVVSPNNYFLFTPLLPSATVGTVELRSLLEPIRKITKRLRGTYIEGYGEDVDFEKKYVLIRQDTTGDKAWLPYDKLVIGVGAQSMTYGVQGLEHCHKLKTLQDVRAIRHAMLRNLEYAALPHTSDEERKRLLSFVVCGGGPTGCEFAAELYDFLSEDLYHYFPKEICDKVSVTVIQSRDHILNMFDEKLSQFAEHEFTRHNIKVITNARVARVTDTSLFYTTKNADGSIEEHEIPQGFVLWSTGVGMVPFTQQIADKLPNQRLRRCIAVDPYLRVKGVDDGSVFALGDCASVEYPHLIDHLMEFIGKTTREKPDEISFKEFKSCVNHIAHKFPPAAQHLREVHKLFEKYDVDKSKSLDKDELKAMLEDIDRKLKSLPALAQVAAQEGKYLAKLLNEVAKVEEDPNVVGEGKTVELEKLGRVKPFTYRHLGSLAYLGNSAIADFGGGSTVAVSNLVAKYLWRSVYWSEQVSIRTRILLMMDWTKELIFGRDISYF</sequence>
<comment type="caution">
    <text evidence="1">The sequence shown here is derived from an EMBL/GenBank/DDBJ whole genome shotgun (WGS) entry which is preliminary data.</text>
</comment>
<keyword evidence="2" id="KW-1185">Reference proteome</keyword>
<organism evidence="1 2">
    <name type="scientific">Spiromyces aspiralis</name>
    <dbReference type="NCBI Taxonomy" id="68401"/>
    <lineage>
        <taxon>Eukaryota</taxon>
        <taxon>Fungi</taxon>
        <taxon>Fungi incertae sedis</taxon>
        <taxon>Zoopagomycota</taxon>
        <taxon>Kickxellomycotina</taxon>
        <taxon>Kickxellomycetes</taxon>
        <taxon>Kickxellales</taxon>
        <taxon>Kickxellaceae</taxon>
        <taxon>Spiromyces</taxon>
    </lineage>
</organism>
<evidence type="ECO:0000313" key="1">
    <source>
        <dbReference type="EMBL" id="KAJ1675556.1"/>
    </source>
</evidence>
<proteinExistence type="predicted"/>
<gene>
    <name evidence="1" type="ORF">EV182_001042</name>
</gene>
<accession>A0ACC1HIR8</accession>
<protein>
    <submittedName>
        <fullName evidence="1">Uncharacterized protein</fullName>
    </submittedName>
</protein>
<reference evidence="1" key="1">
    <citation type="submission" date="2022-06" db="EMBL/GenBank/DDBJ databases">
        <title>Phylogenomic reconstructions and comparative analyses of Kickxellomycotina fungi.</title>
        <authorList>
            <person name="Reynolds N.K."/>
            <person name="Stajich J.E."/>
            <person name="Barry K."/>
            <person name="Grigoriev I.V."/>
            <person name="Crous P."/>
            <person name="Smith M.E."/>
        </authorList>
    </citation>
    <scope>NUCLEOTIDE SEQUENCE</scope>
    <source>
        <strain evidence="1">RSA 2271</strain>
    </source>
</reference>
<dbReference type="EMBL" id="JAMZIH010005255">
    <property type="protein sequence ID" value="KAJ1675556.1"/>
    <property type="molecule type" value="Genomic_DNA"/>
</dbReference>